<dbReference type="InterPro" id="IPR023772">
    <property type="entry name" value="DNA-bd_HTH_TetR-type_CS"/>
</dbReference>
<dbReference type="Gene3D" id="1.10.10.60">
    <property type="entry name" value="Homeodomain-like"/>
    <property type="match status" value="1"/>
</dbReference>
<name>A0A4R9JHY8_9LEPT</name>
<comment type="caution">
    <text evidence="6">The sequence shown here is derived from an EMBL/GenBank/DDBJ whole genome shotgun (WGS) entry which is preliminary data.</text>
</comment>
<sequence>MAVKKKITPKTAGRPRSDDLEPLILKTTYEMLAKKGYHGFSIDDIVSETGIAKTTIYRRWPNKANLAMNTVTHMISPYLEFPKEVPFKKAVLDQMEALSVVFSGKFGRVISTLIGAGQQDLELSESILENYLLPRRKAAKDFFQHAVESKQIQLLSDSEIDVCMDILYGSLYFRLLLKHEKPQFQDLRSWLERFLKTLEK</sequence>
<evidence type="ECO:0000256" key="4">
    <source>
        <dbReference type="PROSITE-ProRule" id="PRU00335"/>
    </source>
</evidence>
<keyword evidence="1" id="KW-0805">Transcription regulation</keyword>
<keyword evidence="7" id="KW-1185">Reference proteome</keyword>
<dbReference type="OrthoDB" id="9796019at2"/>
<dbReference type="Proteomes" id="UP000298125">
    <property type="component" value="Unassembled WGS sequence"/>
</dbReference>
<dbReference type="AlphaFoldDB" id="A0A4R9JHY8"/>
<dbReference type="InterPro" id="IPR011075">
    <property type="entry name" value="TetR_C"/>
</dbReference>
<proteinExistence type="predicted"/>
<evidence type="ECO:0000256" key="2">
    <source>
        <dbReference type="ARBA" id="ARBA00023125"/>
    </source>
</evidence>
<dbReference type="InterPro" id="IPR009057">
    <property type="entry name" value="Homeodomain-like_sf"/>
</dbReference>
<evidence type="ECO:0000256" key="1">
    <source>
        <dbReference type="ARBA" id="ARBA00023015"/>
    </source>
</evidence>
<dbReference type="PRINTS" id="PR00455">
    <property type="entry name" value="HTHTETR"/>
</dbReference>
<dbReference type="Pfam" id="PF00440">
    <property type="entry name" value="TetR_N"/>
    <property type="match status" value="1"/>
</dbReference>
<dbReference type="SUPFAM" id="SSF46689">
    <property type="entry name" value="Homeodomain-like"/>
    <property type="match status" value="1"/>
</dbReference>
<evidence type="ECO:0000313" key="7">
    <source>
        <dbReference type="Proteomes" id="UP000298125"/>
    </source>
</evidence>
<dbReference type="EMBL" id="RQGA01000011">
    <property type="protein sequence ID" value="TGL39813.1"/>
    <property type="molecule type" value="Genomic_DNA"/>
</dbReference>
<reference evidence="6" key="1">
    <citation type="journal article" date="2019" name="PLoS Negl. Trop. Dis.">
        <title>Revisiting the worldwide diversity of Leptospira species in the environment.</title>
        <authorList>
            <person name="Vincent A.T."/>
            <person name="Schiettekatte O."/>
            <person name="Bourhy P."/>
            <person name="Veyrier F.J."/>
            <person name="Picardeau M."/>
        </authorList>
    </citation>
    <scope>NUCLEOTIDE SEQUENCE [LARGE SCALE GENOMIC DNA]</scope>
    <source>
        <strain evidence="6">201702692</strain>
    </source>
</reference>
<keyword evidence="3" id="KW-0804">Transcription</keyword>
<dbReference type="Gene3D" id="1.10.357.10">
    <property type="entry name" value="Tetracycline Repressor, domain 2"/>
    <property type="match status" value="1"/>
</dbReference>
<organism evidence="6 7">
    <name type="scientific">Leptospira perdikensis</name>
    <dbReference type="NCBI Taxonomy" id="2484948"/>
    <lineage>
        <taxon>Bacteria</taxon>
        <taxon>Pseudomonadati</taxon>
        <taxon>Spirochaetota</taxon>
        <taxon>Spirochaetia</taxon>
        <taxon>Leptospirales</taxon>
        <taxon>Leptospiraceae</taxon>
        <taxon>Leptospira</taxon>
    </lineage>
</organism>
<dbReference type="Pfam" id="PF16859">
    <property type="entry name" value="TetR_C_11"/>
    <property type="match status" value="1"/>
</dbReference>
<dbReference type="GO" id="GO:0003677">
    <property type="term" value="F:DNA binding"/>
    <property type="evidence" value="ECO:0007669"/>
    <property type="project" value="UniProtKB-UniRule"/>
</dbReference>
<feature type="DNA-binding region" description="H-T-H motif" evidence="4">
    <location>
        <begin position="41"/>
        <end position="60"/>
    </location>
</feature>
<protein>
    <submittedName>
        <fullName evidence="6">TetR/AcrR family transcriptional regulator</fullName>
    </submittedName>
</protein>
<dbReference type="SUPFAM" id="SSF48498">
    <property type="entry name" value="Tetracyclin repressor-like, C-terminal domain"/>
    <property type="match status" value="1"/>
</dbReference>
<evidence type="ECO:0000259" key="5">
    <source>
        <dbReference type="PROSITE" id="PS50977"/>
    </source>
</evidence>
<evidence type="ECO:0000256" key="3">
    <source>
        <dbReference type="ARBA" id="ARBA00023163"/>
    </source>
</evidence>
<dbReference type="InterPro" id="IPR036271">
    <property type="entry name" value="Tet_transcr_reg_TetR-rel_C_sf"/>
</dbReference>
<dbReference type="RefSeq" id="WP_135579159.1">
    <property type="nucleotide sequence ID" value="NZ_RQGA01000011.1"/>
</dbReference>
<keyword evidence="2 4" id="KW-0238">DNA-binding</keyword>
<dbReference type="PROSITE" id="PS50977">
    <property type="entry name" value="HTH_TETR_2"/>
    <property type="match status" value="1"/>
</dbReference>
<accession>A0A4R9JHY8</accession>
<gene>
    <name evidence="6" type="ORF">EHQ49_10550</name>
</gene>
<evidence type="ECO:0000313" key="6">
    <source>
        <dbReference type="EMBL" id="TGL39813.1"/>
    </source>
</evidence>
<feature type="domain" description="HTH tetR-type" evidence="5">
    <location>
        <begin position="18"/>
        <end position="78"/>
    </location>
</feature>
<dbReference type="PROSITE" id="PS01081">
    <property type="entry name" value="HTH_TETR_1"/>
    <property type="match status" value="1"/>
</dbReference>
<dbReference type="InterPro" id="IPR001647">
    <property type="entry name" value="HTH_TetR"/>
</dbReference>